<dbReference type="AlphaFoldDB" id="A0AAE3FVY8"/>
<sequence>MARVKICGLTDSADLRAAVEAGTDAVGFISEVPVDTPREVDRSQAAALIAETPPFVTATLVTMAETPEEAVSIVRTTRPDALQLHGSFDSEELGFIRAETGIKLIQTIDHTETDRAAELDQVVDALLIDSTDESGAGGTGETHDWAATGELVESLTSPVILAGGLTPDNVAEAVSIAAPFGVDVASGVEAEGGIKDHTAVATFIQNAGRELEVRQL</sequence>
<dbReference type="SUPFAM" id="SSF51366">
    <property type="entry name" value="Ribulose-phoshate binding barrel"/>
    <property type="match status" value="1"/>
</dbReference>
<dbReference type="RefSeq" id="WP_174652068.1">
    <property type="nucleotide sequence ID" value="NZ_JAKRVX010000002.1"/>
</dbReference>
<proteinExistence type="inferred from homology"/>
<reference evidence="10" key="1">
    <citation type="journal article" date="2022" name="Syst. Appl. Microbiol.">
        <title>Natronocalculus amylovorans gen. nov., sp. nov., and Natranaeroarchaeum aerophilus sp. nov., dominant culturable amylolytic natronoarchaea from hypersaline soda lakes in southwestern Siberia.</title>
        <authorList>
            <person name="Sorokin D.Y."/>
            <person name="Elcheninov A.G."/>
            <person name="Khizhniak T.V."/>
            <person name="Koenen M."/>
            <person name="Bale N.J."/>
            <person name="Damste J.S.S."/>
            <person name="Kublanov I.V."/>
        </authorList>
    </citation>
    <scope>NUCLEOTIDE SEQUENCE</scope>
    <source>
        <strain evidence="10">AArc-St2</strain>
    </source>
</reference>
<protein>
    <recommendedName>
        <fullName evidence="8">N-(5'-phosphoribosyl)anthranilate isomerase</fullName>
        <shortName evidence="8">PRAI</shortName>
        <ecNumber evidence="8">5.3.1.24</ecNumber>
    </recommendedName>
</protein>
<dbReference type="InterPro" id="IPR001240">
    <property type="entry name" value="PRAI_dom"/>
</dbReference>
<comment type="pathway">
    <text evidence="2 8">Amino-acid biosynthesis; L-tryptophan biosynthesis; L-tryptophan from chorismate: step 3/5.</text>
</comment>
<accession>A0AAE3FVY8</accession>
<name>A0AAE3FVY8_9EURY</name>
<dbReference type="Gene3D" id="3.20.20.70">
    <property type="entry name" value="Aldolase class I"/>
    <property type="match status" value="1"/>
</dbReference>
<evidence type="ECO:0000256" key="8">
    <source>
        <dbReference type="HAMAP-Rule" id="MF_00135"/>
    </source>
</evidence>
<comment type="caution">
    <text evidence="10">The sequence shown here is derived from an EMBL/GenBank/DDBJ whole genome shotgun (WGS) entry which is preliminary data.</text>
</comment>
<reference evidence="10" key="2">
    <citation type="submission" date="2022-02" db="EMBL/GenBank/DDBJ databases">
        <authorList>
            <person name="Elcheninov A.G."/>
            <person name="Sorokin D.Y."/>
            <person name="Kublanov I.V."/>
        </authorList>
    </citation>
    <scope>NUCLEOTIDE SEQUENCE</scope>
    <source>
        <strain evidence="10">AArc-St2</strain>
    </source>
</reference>
<evidence type="ECO:0000256" key="6">
    <source>
        <dbReference type="ARBA" id="ARBA00023141"/>
    </source>
</evidence>
<keyword evidence="4 8" id="KW-0028">Amino-acid biosynthesis</keyword>
<dbReference type="Pfam" id="PF00697">
    <property type="entry name" value="PRAI"/>
    <property type="match status" value="1"/>
</dbReference>
<comment type="similarity">
    <text evidence="3 8">Belongs to the TrpF family.</text>
</comment>
<dbReference type="PANTHER" id="PTHR42894:SF1">
    <property type="entry name" value="N-(5'-PHOSPHORIBOSYL)ANTHRANILATE ISOMERASE"/>
    <property type="match status" value="1"/>
</dbReference>
<dbReference type="PANTHER" id="PTHR42894">
    <property type="entry name" value="N-(5'-PHOSPHORIBOSYL)ANTHRANILATE ISOMERASE"/>
    <property type="match status" value="1"/>
</dbReference>
<dbReference type="Proteomes" id="UP001203207">
    <property type="component" value="Unassembled WGS sequence"/>
</dbReference>
<evidence type="ECO:0000256" key="2">
    <source>
        <dbReference type="ARBA" id="ARBA00004664"/>
    </source>
</evidence>
<keyword evidence="6 8" id="KW-0057">Aromatic amino acid biosynthesis</keyword>
<dbReference type="CDD" id="cd00405">
    <property type="entry name" value="PRAI"/>
    <property type="match status" value="1"/>
</dbReference>
<keyword evidence="7 8" id="KW-0413">Isomerase</keyword>
<evidence type="ECO:0000256" key="7">
    <source>
        <dbReference type="ARBA" id="ARBA00023235"/>
    </source>
</evidence>
<dbReference type="EMBL" id="JAKRVX010000002">
    <property type="protein sequence ID" value="MCL9816592.1"/>
    <property type="molecule type" value="Genomic_DNA"/>
</dbReference>
<gene>
    <name evidence="8" type="primary">trpF</name>
    <name evidence="10" type="ORF">AArcSt2_06495</name>
</gene>
<dbReference type="InterPro" id="IPR011060">
    <property type="entry name" value="RibuloseP-bd_barrel"/>
</dbReference>
<evidence type="ECO:0000256" key="5">
    <source>
        <dbReference type="ARBA" id="ARBA00022822"/>
    </source>
</evidence>
<keyword evidence="11" id="KW-1185">Reference proteome</keyword>
<evidence type="ECO:0000313" key="10">
    <source>
        <dbReference type="EMBL" id="MCL9816592.1"/>
    </source>
</evidence>
<dbReference type="InterPro" id="IPR044643">
    <property type="entry name" value="TrpF_fam"/>
</dbReference>
<evidence type="ECO:0000313" key="11">
    <source>
        <dbReference type="Proteomes" id="UP001203207"/>
    </source>
</evidence>
<dbReference type="GO" id="GO:0004640">
    <property type="term" value="F:phosphoribosylanthranilate isomerase activity"/>
    <property type="evidence" value="ECO:0007669"/>
    <property type="project" value="UniProtKB-UniRule"/>
</dbReference>
<dbReference type="HAMAP" id="MF_00135">
    <property type="entry name" value="PRAI"/>
    <property type="match status" value="1"/>
</dbReference>
<evidence type="ECO:0000256" key="3">
    <source>
        <dbReference type="ARBA" id="ARBA00007571"/>
    </source>
</evidence>
<evidence type="ECO:0000256" key="4">
    <source>
        <dbReference type="ARBA" id="ARBA00022605"/>
    </source>
</evidence>
<keyword evidence="5 8" id="KW-0822">Tryptophan biosynthesis</keyword>
<feature type="domain" description="N-(5'phosphoribosyl) anthranilate isomerase (PRAI)" evidence="9">
    <location>
        <begin position="4"/>
        <end position="206"/>
    </location>
</feature>
<organism evidence="10 11">
    <name type="scientific">Natronocalculus amylovorans</name>
    <dbReference type="NCBI Taxonomy" id="2917812"/>
    <lineage>
        <taxon>Archaea</taxon>
        <taxon>Methanobacteriati</taxon>
        <taxon>Methanobacteriota</taxon>
        <taxon>Stenosarchaea group</taxon>
        <taxon>Halobacteria</taxon>
        <taxon>Halobacteriales</taxon>
        <taxon>Haloferacaceae</taxon>
        <taxon>Natronocalculus</taxon>
    </lineage>
</organism>
<dbReference type="InterPro" id="IPR013785">
    <property type="entry name" value="Aldolase_TIM"/>
</dbReference>
<evidence type="ECO:0000259" key="9">
    <source>
        <dbReference type="Pfam" id="PF00697"/>
    </source>
</evidence>
<evidence type="ECO:0000256" key="1">
    <source>
        <dbReference type="ARBA" id="ARBA00001164"/>
    </source>
</evidence>
<comment type="catalytic activity">
    <reaction evidence="1 8">
        <text>N-(5-phospho-beta-D-ribosyl)anthranilate = 1-(2-carboxyphenylamino)-1-deoxy-D-ribulose 5-phosphate</text>
        <dbReference type="Rhea" id="RHEA:21540"/>
        <dbReference type="ChEBI" id="CHEBI:18277"/>
        <dbReference type="ChEBI" id="CHEBI:58613"/>
        <dbReference type="EC" id="5.3.1.24"/>
    </reaction>
</comment>
<dbReference type="GO" id="GO:0000162">
    <property type="term" value="P:L-tryptophan biosynthetic process"/>
    <property type="evidence" value="ECO:0007669"/>
    <property type="project" value="UniProtKB-UniRule"/>
</dbReference>
<dbReference type="EC" id="5.3.1.24" evidence="8"/>